<name>A0ABS0C8L8_9NOCA</name>
<dbReference type="Proteomes" id="UP000807309">
    <property type="component" value="Unassembled WGS sequence"/>
</dbReference>
<feature type="transmembrane region" description="Helical" evidence="2">
    <location>
        <begin position="133"/>
        <end position="155"/>
    </location>
</feature>
<feature type="transmembrane region" description="Helical" evidence="2">
    <location>
        <begin position="29"/>
        <end position="48"/>
    </location>
</feature>
<evidence type="ECO:0000313" key="3">
    <source>
        <dbReference type="EMBL" id="MBF6226722.1"/>
    </source>
</evidence>
<keyword evidence="2" id="KW-1133">Transmembrane helix</keyword>
<comment type="caution">
    <text evidence="3">The sequence shown here is derived from an EMBL/GenBank/DDBJ whole genome shotgun (WGS) entry which is preliminary data.</text>
</comment>
<feature type="transmembrane region" description="Helical" evidence="2">
    <location>
        <begin position="100"/>
        <end position="121"/>
    </location>
</feature>
<reference evidence="3 4" key="1">
    <citation type="submission" date="2020-10" db="EMBL/GenBank/DDBJ databases">
        <title>Identification of Nocardia species via Next-generation sequencing and recognition of intraspecies genetic diversity.</title>
        <authorList>
            <person name="Li P."/>
            <person name="Li P."/>
            <person name="Lu B."/>
        </authorList>
    </citation>
    <scope>NUCLEOTIDE SEQUENCE [LARGE SCALE GENOMIC DNA]</scope>
    <source>
        <strain evidence="3 4">N-11</strain>
    </source>
</reference>
<gene>
    <name evidence="3" type="ORF">IU470_16630</name>
</gene>
<feature type="compositionally biased region" description="Basic and acidic residues" evidence="1">
    <location>
        <begin position="1"/>
        <end position="15"/>
    </location>
</feature>
<sequence length="452" mass="49765">MTEAILDRTDTDTKAEGSGTRPWRGGTRVAFRFGFLYFGLFCLAYPAIVPEFLGLTREWLPEWTNSGVARALRPVVEWTGTQVFGASVAANTASISGDQAYFWVLVFVVLVVALLGTLMWSVLDRNRPDYRAVLPWLLLYVRLCLAGQLVAYGMAKAIPTQMPPTPLSRLLEPYGNFSPMAVLWNQIGVSTQYEILLGCAELLGGVLLFVPRTALVGAMLSLVCTTQVFVLDMTYDVPAKILSFHLVLLCLVLLAPEAGRLVNVLLLNRPAAPSTTLPLLRTPRANRIAAAVQIALGVWLLLSNAYTGWDRWNEQGAGRPEPPLYGIWSVTEFSVNGTPIPPLTTHELRWQRLVFDRDGATVQRMDGQLIPVLAMVDADARTLVMVAPPNALGAPPERLGSFGFDRPAPERLTLTGELAGQPVSIALTSVALDDFPLRSRGFHWVQEYPYFR</sequence>
<feature type="region of interest" description="Disordered" evidence="1">
    <location>
        <begin position="1"/>
        <end position="21"/>
    </location>
</feature>
<keyword evidence="2" id="KW-0812">Transmembrane</keyword>
<dbReference type="RefSeq" id="WP_195033816.1">
    <property type="nucleotide sequence ID" value="NZ_JADLRE010000012.1"/>
</dbReference>
<keyword evidence="4" id="KW-1185">Reference proteome</keyword>
<dbReference type="EMBL" id="JADLRE010000012">
    <property type="protein sequence ID" value="MBF6226722.1"/>
    <property type="molecule type" value="Genomic_DNA"/>
</dbReference>
<feature type="transmembrane region" description="Helical" evidence="2">
    <location>
        <begin position="246"/>
        <end position="268"/>
    </location>
</feature>
<proteinExistence type="predicted"/>
<protein>
    <submittedName>
        <fullName evidence="3">DoxX family protein</fullName>
    </submittedName>
</protein>
<organism evidence="3 4">
    <name type="scientific">Nocardia abscessus</name>
    <dbReference type="NCBI Taxonomy" id="120957"/>
    <lineage>
        <taxon>Bacteria</taxon>
        <taxon>Bacillati</taxon>
        <taxon>Actinomycetota</taxon>
        <taxon>Actinomycetes</taxon>
        <taxon>Mycobacteriales</taxon>
        <taxon>Nocardiaceae</taxon>
        <taxon>Nocardia</taxon>
    </lineage>
</organism>
<evidence type="ECO:0000256" key="1">
    <source>
        <dbReference type="SAM" id="MobiDB-lite"/>
    </source>
</evidence>
<keyword evidence="2" id="KW-0472">Membrane</keyword>
<evidence type="ECO:0000256" key="2">
    <source>
        <dbReference type="SAM" id="Phobius"/>
    </source>
</evidence>
<evidence type="ECO:0000313" key="4">
    <source>
        <dbReference type="Proteomes" id="UP000807309"/>
    </source>
</evidence>
<accession>A0ABS0C8L8</accession>